<evidence type="ECO:0000256" key="4">
    <source>
        <dbReference type="ARBA" id="ARBA00022989"/>
    </source>
</evidence>
<keyword evidence="5 9" id="KW-0472">Membrane</keyword>
<comment type="similarity">
    <text evidence="7">Belongs to the YfgM family.</text>
</comment>
<dbReference type="PANTHER" id="PTHR38035:SF1">
    <property type="entry name" value="ANCILLARY SECYEG TRANSLOCON SUBUNIT"/>
    <property type="match status" value="1"/>
</dbReference>
<evidence type="ECO:0000256" key="3">
    <source>
        <dbReference type="ARBA" id="ARBA00022692"/>
    </source>
</evidence>
<evidence type="ECO:0000313" key="11">
    <source>
        <dbReference type="EMBL" id="QNP60696.1"/>
    </source>
</evidence>
<evidence type="ECO:0000313" key="12">
    <source>
        <dbReference type="Proteomes" id="UP000516057"/>
    </source>
</evidence>
<comment type="subcellular location">
    <subcellularLocation>
        <location evidence="1">Cell membrane</location>
        <topology evidence="1">Single-pass type II membrane protein</topology>
    </subcellularLocation>
</comment>
<evidence type="ECO:0000256" key="8">
    <source>
        <dbReference type="ARBA" id="ARBA00024235"/>
    </source>
</evidence>
<keyword evidence="12" id="KW-1185">Reference proteome</keyword>
<dbReference type="InterPro" id="IPR011990">
    <property type="entry name" value="TPR-like_helical_dom_sf"/>
</dbReference>
<dbReference type="InterPro" id="IPR018704">
    <property type="entry name" value="SecYEG/CpoB_TPR"/>
</dbReference>
<evidence type="ECO:0000256" key="7">
    <source>
        <dbReference type="ARBA" id="ARBA00024197"/>
    </source>
</evidence>
<evidence type="ECO:0000256" key="2">
    <source>
        <dbReference type="ARBA" id="ARBA00022475"/>
    </source>
</evidence>
<organism evidence="11 12">
    <name type="scientific">Paenacidovorax monticola</name>
    <dbReference type="NCBI Taxonomy" id="1926868"/>
    <lineage>
        <taxon>Bacteria</taxon>
        <taxon>Pseudomonadati</taxon>
        <taxon>Pseudomonadota</taxon>
        <taxon>Betaproteobacteria</taxon>
        <taxon>Burkholderiales</taxon>
        <taxon>Comamonadaceae</taxon>
        <taxon>Paenacidovorax</taxon>
    </lineage>
</organism>
<evidence type="ECO:0000256" key="1">
    <source>
        <dbReference type="ARBA" id="ARBA00004401"/>
    </source>
</evidence>
<feature type="transmembrane region" description="Helical" evidence="9">
    <location>
        <begin position="20"/>
        <end position="41"/>
    </location>
</feature>
<dbReference type="Gene3D" id="1.25.40.10">
    <property type="entry name" value="Tetratricopeptide repeat domain"/>
    <property type="match status" value="1"/>
</dbReference>
<dbReference type="KEGG" id="amon:H9L24_07865"/>
<keyword evidence="2" id="KW-1003">Cell membrane</keyword>
<dbReference type="InterPro" id="IPR026039">
    <property type="entry name" value="YfgM"/>
</dbReference>
<keyword evidence="3 9" id="KW-0812">Transmembrane</keyword>
<dbReference type="Pfam" id="PF09976">
    <property type="entry name" value="TPR_21"/>
    <property type="match status" value="1"/>
</dbReference>
<evidence type="ECO:0000256" key="6">
    <source>
        <dbReference type="ARBA" id="ARBA00023186"/>
    </source>
</evidence>
<evidence type="ECO:0000259" key="10">
    <source>
        <dbReference type="Pfam" id="PF09976"/>
    </source>
</evidence>
<accession>A0A7H0HJI0</accession>
<keyword evidence="4 9" id="KW-1133">Transmembrane helix</keyword>
<sequence length="225" mass="24195">MANHLDLEEQEQLDQLKHFWNAWGTLISSVLLVVFGALAAWNGYQYWQNRQAAQASALADVVESAVAARDAARMEQAFGDLKSRYAGTQQTGQAGLLVGRAMVEAGNLDGAKGVLTWVADNASDAGYKAIARLRLASVLLEQKAYDEALKQLSVSLPPEFDAAVADRKGDIYALQGKKAEAIAEYNKAYKGFDEGLELRRLVEVKLNALGAQPQLVASAAAGGQK</sequence>
<dbReference type="Proteomes" id="UP000516057">
    <property type="component" value="Chromosome"/>
</dbReference>
<evidence type="ECO:0000256" key="9">
    <source>
        <dbReference type="SAM" id="Phobius"/>
    </source>
</evidence>
<feature type="domain" description="Ancillary SecYEG translocon subunit/Cell division coordinator CpoB TPR" evidence="10">
    <location>
        <begin position="17"/>
        <end position="210"/>
    </location>
</feature>
<gene>
    <name evidence="11" type="ORF">H9L24_07865</name>
</gene>
<name>A0A7H0HJI0_9BURK</name>
<dbReference type="PANTHER" id="PTHR38035">
    <property type="entry name" value="UPF0070 PROTEIN YFGM"/>
    <property type="match status" value="1"/>
</dbReference>
<keyword evidence="6" id="KW-0143">Chaperone</keyword>
<evidence type="ECO:0000256" key="5">
    <source>
        <dbReference type="ARBA" id="ARBA00023136"/>
    </source>
</evidence>
<proteinExistence type="inferred from homology"/>
<dbReference type="GO" id="GO:0005886">
    <property type="term" value="C:plasma membrane"/>
    <property type="evidence" value="ECO:0007669"/>
    <property type="project" value="UniProtKB-SubCell"/>
</dbReference>
<protein>
    <recommendedName>
        <fullName evidence="8">Ancillary SecYEG translocon subunit</fullName>
    </recommendedName>
</protein>
<dbReference type="PIRSF" id="PIRSF006170">
    <property type="entry name" value="YfgM"/>
    <property type="match status" value="1"/>
</dbReference>
<dbReference type="SUPFAM" id="SSF48452">
    <property type="entry name" value="TPR-like"/>
    <property type="match status" value="1"/>
</dbReference>
<dbReference type="EMBL" id="CP060790">
    <property type="protein sequence ID" value="QNP60696.1"/>
    <property type="molecule type" value="Genomic_DNA"/>
</dbReference>
<reference evidence="11 12" key="1">
    <citation type="submission" date="2020-08" db="EMBL/GenBank/DDBJ databases">
        <title>Genome sequence of Acidovorax monticola KACC 19171T.</title>
        <authorList>
            <person name="Hyun D.-W."/>
            <person name="Bae J.-W."/>
        </authorList>
    </citation>
    <scope>NUCLEOTIDE SEQUENCE [LARGE SCALE GENOMIC DNA]</scope>
    <source>
        <strain evidence="11 12">KACC 19171</strain>
    </source>
</reference>
<dbReference type="AlphaFoldDB" id="A0A7H0HJI0"/>
<dbReference type="GO" id="GO:0044877">
    <property type="term" value="F:protein-containing complex binding"/>
    <property type="evidence" value="ECO:0007669"/>
    <property type="project" value="InterPro"/>
</dbReference>
<dbReference type="RefSeq" id="WP_187737676.1">
    <property type="nucleotide sequence ID" value="NZ_CP060790.1"/>
</dbReference>